<dbReference type="AlphaFoldDB" id="A0A518HQ26"/>
<accession>A0A518HQ26</accession>
<evidence type="ECO:0008006" key="3">
    <source>
        <dbReference type="Google" id="ProtNLM"/>
    </source>
</evidence>
<reference evidence="1 2" key="1">
    <citation type="submission" date="2019-03" db="EMBL/GenBank/DDBJ databases">
        <title>Deep-cultivation of Planctomycetes and their phenomic and genomic characterization uncovers novel biology.</title>
        <authorList>
            <person name="Wiegand S."/>
            <person name="Jogler M."/>
            <person name="Boedeker C."/>
            <person name="Pinto D."/>
            <person name="Vollmers J."/>
            <person name="Rivas-Marin E."/>
            <person name="Kohn T."/>
            <person name="Peeters S.H."/>
            <person name="Heuer A."/>
            <person name="Rast P."/>
            <person name="Oberbeckmann S."/>
            <person name="Bunk B."/>
            <person name="Jeske O."/>
            <person name="Meyerdierks A."/>
            <person name="Storesund J.E."/>
            <person name="Kallscheuer N."/>
            <person name="Luecker S."/>
            <person name="Lage O.M."/>
            <person name="Pohl T."/>
            <person name="Merkel B.J."/>
            <person name="Hornburger P."/>
            <person name="Mueller R.-W."/>
            <person name="Bruemmer F."/>
            <person name="Labrenz M."/>
            <person name="Spormann A.M."/>
            <person name="Op den Camp H."/>
            <person name="Overmann J."/>
            <person name="Amann R."/>
            <person name="Jetten M.S.M."/>
            <person name="Mascher T."/>
            <person name="Medema M.H."/>
            <person name="Devos D.P."/>
            <person name="Kaster A.-K."/>
            <person name="Ovreas L."/>
            <person name="Rohde M."/>
            <person name="Galperin M.Y."/>
            <person name="Jogler C."/>
        </authorList>
    </citation>
    <scope>NUCLEOTIDE SEQUENCE [LARGE SCALE GENOMIC DNA]</scope>
    <source>
        <strain evidence="1 2">Enr13</strain>
    </source>
</reference>
<dbReference type="OrthoDB" id="276067at2"/>
<dbReference type="KEGG" id="snep:Enr13x_27950"/>
<name>A0A518HQ26_9BACT</name>
<proteinExistence type="predicted"/>
<keyword evidence="2" id="KW-1185">Reference proteome</keyword>
<organism evidence="1 2">
    <name type="scientific">Stieleria neptunia</name>
    <dbReference type="NCBI Taxonomy" id="2527979"/>
    <lineage>
        <taxon>Bacteria</taxon>
        <taxon>Pseudomonadati</taxon>
        <taxon>Planctomycetota</taxon>
        <taxon>Planctomycetia</taxon>
        <taxon>Pirellulales</taxon>
        <taxon>Pirellulaceae</taxon>
        <taxon>Stieleria</taxon>
    </lineage>
</organism>
<sequence length="363" mass="40351">MNGPGETAAWLDALYSRCTPDDGELVFVDSTKRKTVGMAKAGDPDELVKAANAMNGRLDQYLKINPMDGDAIRARAERDGKGRYIVGSANEVKTIVSFHLDCDAGKSSKYHTRETMLRLLDKMPRKPSLIVNSDGPEGGFHCYWILANPFRIKSDDDREYIKRLTKRWQDKLNSLAGGKLDSTANIDRVLRVVGQGRSNGNAVTCHEYHPERLYSLRELSLPASQSEIKTSATKFARQVIRETLGKCDTSDQPITAYIDASNLTVEDLLAQNGYQQLRGDEWIREGSVSGARTLKIATEADRPGINVFSGNETRFPCLKDDGSVGRFYSIDQMFVTLRHGGDWKAAARWCHEQIESQSGRGPA</sequence>
<protein>
    <recommendedName>
        <fullName evidence="3">RepB-like DNA primase domain-containing protein</fullName>
    </recommendedName>
</protein>
<evidence type="ECO:0000313" key="1">
    <source>
        <dbReference type="EMBL" id="QDV42943.1"/>
    </source>
</evidence>
<dbReference type="Proteomes" id="UP000319004">
    <property type="component" value="Chromosome"/>
</dbReference>
<dbReference type="RefSeq" id="WP_145386699.1">
    <property type="nucleotide sequence ID" value="NZ_CP037423.1"/>
</dbReference>
<evidence type="ECO:0000313" key="2">
    <source>
        <dbReference type="Proteomes" id="UP000319004"/>
    </source>
</evidence>
<dbReference type="EMBL" id="CP037423">
    <property type="protein sequence ID" value="QDV42943.1"/>
    <property type="molecule type" value="Genomic_DNA"/>
</dbReference>
<gene>
    <name evidence="1" type="ORF">Enr13x_27950</name>
</gene>